<dbReference type="InterPro" id="IPR012337">
    <property type="entry name" value="RNaseH-like_sf"/>
</dbReference>
<dbReference type="RefSeq" id="WP_136883593.1">
    <property type="nucleotide sequence ID" value="NZ_CP050896.1"/>
</dbReference>
<accession>A0A4U1JT18</accession>
<evidence type="ECO:0000259" key="2">
    <source>
        <dbReference type="PROSITE" id="PS50994"/>
    </source>
</evidence>
<gene>
    <name evidence="3" type="ORF">FOB41_00955</name>
</gene>
<evidence type="ECO:0000256" key="1">
    <source>
        <dbReference type="SAM" id="MobiDB-lite"/>
    </source>
</evidence>
<dbReference type="Pfam" id="PF09039">
    <property type="entry name" value="HTH_Tnp_Mu_2"/>
    <property type="match status" value="1"/>
</dbReference>
<dbReference type="InterPro" id="IPR015378">
    <property type="entry name" value="Transposase-like_Mu_C"/>
</dbReference>
<evidence type="ECO:0000313" key="4">
    <source>
        <dbReference type="Proteomes" id="UP000500870"/>
    </source>
</evidence>
<dbReference type="Proteomes" id="UP000500870">
    <property type="component" value="Chromosome 2"/>
</dbReference>
<dbReference type="SUPFAM" id="SSF53098">
    <property type="entry name" value="Ribonuclease H-like"/>
    <property type="match status" value="1"/>
</dbReference>
<dbReference type="InterPro" id="IPR001584">
    <property type="entry name" value="Integrase_cat-core"/>
</dbReference>
<dbReference type="Pfam" id="PF09299">
    <property type="entry name" value="Mu-transpos_C"/>
    <property type="match status" value="1"/>
</dbReference>
<feature type="domain" description="Integrase catalytic" evidence="2">
    <location>
        <begin position="155"/>
        <end position="368"/>
    </location>
</feature>
<dbReference type="SUPFAM" id="SSF50610">
    <property type="entry name" value="mu transposase, C-terminal domain"/>
    <property type="match status" value="1"/>
</dbReference>
<dbReference type="PROSITE" id="PS50994">
    <property type="entry name" value="INTEGRASE"/>
    <property type="match status" value="1"/>
</dbReference>
<evidence type="ECO:0000313" key="3">
    <source>
        <dbReference type="EMBL" id="QIX19775.1"/>
    </source>
</evidence>
<dbReference type="InterPro" id="IPR036397">
    <property type="entry name" value="RNaseH_sf"/>
</dbReference>
<dbReference type="GO" id="GO:0003676">
    <property type="term" value="F:nucleic acid binding"/>
    <property type="evidence" value="ECO:0007669"/>
    <property type="project" value="InterPro"/>
</dbReference>
<dbReference type="AlphaFoldDB" id="A0A4U1JT18"/>
<reference evidence="3 4" key="1">
    <citation type="submission" date="2020-04" db="EMBL/GenBank/DDBJ databases">
        <title>FDA dAtabase for Regulatory Grade micrObial Sequences (FDA-ARGOS): Supporting development and validation of Infectious Disease Dx tests.</title>
        <authorList>
            <person name="Sciortino C."/>
            <person name="Tallon L."/>
            <person name="Sadzewicz L."/>
            <person name="Vavikolanu K."/>
            <person name="Mehta A."/>
            <person name="Aluvathingal J."/>
            <person name="Nadendla S."/>
            <person name="Nandy P."/>
            <person name="Geyer C."/>
            <person name="Yan Y."/>
            <person name="Sichtig H."/>
        </authorList>
    </citation>
    <scope>NUCLEOTIDE SEQUENCE [LARGE SCALE GENOMIC DNA]</scope>
    <source>
        <strain evidence="3 4">FDAARGOS_633</strain>
    </source>
</reference>
<sequence length="545" mass="61768">MTKKPDKMAVTEAAWTKAIAREALIRPLAAAKRIPALRFGKACRDLGLKRTRLYELIALYRAAPVASSLLDAVPGQEKGARRLSVEVEGIIEAAILDTYRSRERPTVRALHHRVRQLCHEAGVRAPSWKAVALRVKQADQKAVYRDREGAKAARQRFAPVVHEYKSDYAFQIVQVDHTLVDLFIVDTLHRRPLQRPWLTLAIDVASRMVAGFYLSLESPSSTSVALVVQQLVLPKGPWLEEKDIAAEWPAHGLPDIIHLDNGREFHGKALVRGAAEHGISLVHRPVQRPHYGAHIERLIGTMMGAVHMLPGSTSSNVADRGAYDPEKHAAMTLDELERWIGFEITGRYHAEIHRGLGVPPRLAWDDCLVDRPYPLRLPHDPERFLKDFLPFEERFVRRDGIHLFGIRYWDDVLSPWAGRGQRVRVRYDPRDLSRVQVEGAENFVETVHFADLRRPRITLGEHRLALAALRARGLQAVNEDLIFSTIAEQRRLLANAAEKTRTVRRAAERNERALSAGRDRIAIPEYEPTPEVFDDLPPLSVEEWS</sequence>
<dbReference type="Gene3D" id="2.30.30.130">
    <property type="entry name" value="Transposase, Mu, C-terminal"/>
    <property type="match status" value="1"/>
</dbReference>
<dbReference type="Gene3D" id="3.30.420.10">
    <property type="entry name" value="Ribonuclease H-like superfamily/Ribonuclease H"/>
    <property type="match status" value="1"/>
</dbReference>
<dbReference type="GO" id="GO:0015074">
    <property type="term" value="P:DNA integration"/>
    <property type="evidence" value="ECO:0007669"/>
    <property type="project" value="InterPro"/>
</dbReference>
<dbReference type="InterPro" id="IPR009004">
    <property type="entry name" value="Transposase_Mu_C"/>
</dbReference>
<proteinExistence type="predicted"/>
<feature type="region of interest" description="Disordered" evidence="1">
    <location>
        <begin position="526"/>
        <end position="545"/>
    </location>
</feature>
<organism evidence="3 4">
    <name type="scientific">Agrobacterium pusense</name>
    <dbReference type="NCBI Taxonomy" id="648995"/>
    <lineage>
        <taxon>Bacteria</taxon>
        <taxon>Pseudomonadati</taxon>
        <taxon>Pseudomonadota</taxon>
        <taxon>Alphaproteobacteria</taxon>
        <taxon>Hyphomicrobiales</taxon>
        <taxon>Rhizobiaceae</taxon>
        <taxon>Rhizobium/Agrobacterium group</taxon>
        <taxon>Agrobacterium</taxon>
    </lineage>
</organism>
<name>A0A4U1JT18_9HYPH</name>
<dbReference type="EMBL" id="CP050896">
    <property type="protein sequence ID" value="QIX19775.1"/>
    <property type="molecule type" value="Genomic_DNA"/>
</dbReference>
<dbReference type="InterPro" id="IPR015126">
    <property type="entry name" value="Mu_I-gamma"/>
</dbReference>
<protein>
    <submittedName>
        <fullName evidence="3">DDE-type integrase/transposase/recombinase</fullName>
    </submittedName>
</protein>